<dbReference type="GO" id="GO:0030170">
    <property type="term" value="F:pyridoxal phosphate binding"/>
    <property type="evidence" value="ECO:0007669"/>
    <property type="project" value="InterPro"/>
</dbReference>
<comment type="cofactor">
    <cofactor evidence="1 6">
        <name>pyridoxal 5'-phosphate</name>
        <dbReference type="ChEBI" id="CHEBI:597326"/>
    </cofactor>
</comment>
<comment type="similarity">
    <text evidence="2 6">Belongs to the class-I pyridoxal-phosphate-dependent aminotransferase family.</text>
</comment>
<dbReference type="CDD" id="cd00609">
    <property type="entry name" value="AAT_like"/>
    <property type="match status" value="1"/>
</dbReference>
<accession>A0A0S7WMA1</accession>
<keyword evidence="5" id="KW-0663">Pyridoxal phosphate</keyword>
<evidence type="ECO:0000256" key="2">
    <source>
        <dbReference type="ARBA" id="ARBA00007441"/>
    </source>
</evidence>
<protein>
    <recommendedName>
        <fullName evidence="6">Aminotransferase</fullName>
        <ecNumber evidence="6">2.6.1.-</ecNumber>
    </recommendedName>
</protein>
<dbReference type="GO" id="GO:0008483">
    <property type="term" value="F:transaminase activity"/>
    <property type="evidence" value="ECO:0007669"/>
    <property type="project" value="UniProtKB-KW"/>
</dbReference>
<keyword evidence="3 6" id="KW-0032">Aminotransferase</keyword>
<evidence type="ECO:0000256" key="3">
    <source>
        <dbReference type="ARBA" id="ARBA00022576"/>
    </source>
</evidence>
<evidence type="ECO:0000259" key="7">
    <source>
        <dbReference type="Pfam" id="PF00155"/>
    </source>
</evidence>
<dbReference type="Gene3D" id="3.40.640.10">
    <property type="entry name" value="Type I PLP-dependent aspartate aminotransferase-like (Major domain)"/>
    <property type="match status" value="1"/>
</dbReference>
<dbReference type="InterPro" id="IPR004838">
    <property type="entry name" value="NHTrfase_class1_PyrdxlP-BS"/>
</dbReference>
<sequence>MDVPDEDRFEQAIEDTDDRDALLEAAWRCMPEGLRGIVSGTPIIPSVVTRAKLIASQNPDFIRSDQGQIVGVFPDKEIYYGPSAGIEKLRDLIARFWTHAYRLRDTHRFSTTGLHGENVSIVSGATEGLAIVLRIFAHNGNLGIMRLHWSNYPNLIRSAGGTPVVVDLFDANYRMDLEAAERTVTREKITCLLINFPTNPSGDVLSREEIEHLARFAERLNLIIISDEVYSYLRYRGEPQSMLAFAPERTVVISSASKEYLIPGARVGYVISANRTFANAWIPKLIRSTSSSANVLGQRVLIDLLQEEVRDLERGRVPSKIAKIREELSARRDLLISILKEHGFTLAGRDTDYPSGGISILAKLPDNVAVDDVTFVEKALSLKKFSAIPGSVFGAPGCLRFGYGGMPRDTIERLGRNLKEFLDVLQREAKQ</sequence>
<dbReference type="EC" id="2.6.1.-" evidence="6"/>
<evidence type="ECO:0000256" key="6">
    <source>
        <dbReference type="RuleBase" id="RU000481"/>
    </source>
</evidence>
<dbReference type="InterPro" id="IPR050596">
    <property type="entry name" value="AspAT/PAT-like"/>
</dbReference>
<feature type="domain" description="Aminotransferase class I/classII large" evidence="7">
    <location>
        <begin position="80"/>
        <end position="414"/>
    </location>
</feature>
<keyword evidence="4 6" id="KW-0808">Transferase</keyword>
<evidence type="ECO:0000256" key="4">
    <source>
        <dbReference type="ARBA" id="ARBA00022679"/>
    </source>
</evidence>
<comment type="caution">
    <text evidence="8">The sequence shown here is derived from an EMBL/GenBank/DDBJ whole genome shotgun (WGS) entry which is preliminary data.</text>
</comment>
<dbReference type="PROSITE" id="PS00105">
    <property type="entry name" value="AA_TRANSFER_CLASS_1"/>
    <property type="match status" value="1"/>
</dbReference>
<evidence type="ECO:0000313" key="9">
    <source>
        <dbReference type="Proteomes" id="UP000051124"/>
    </source>
</evidence>
<dbReference type="GO" id="GO:0006520">
    <property type="term" value="P:amino acid metabolic process"/>
    <property type="evidence" value="ECO:0007669"/>
    <property type="project" value="InterPro"/>
</dbReference>
<dbReference type="SUPFAM" id="SSF53383">
    <property type="entry name" value="PLP-dependent transferases"/>
    <property type="match status" value="1"/>
</dbReference>
<dbReference type="PANTHER" id="PTHR46383">
    <property type="entry name" value="ASPARTATE AMINOTRANSFERASE"/>
    <property type="match status" value="1"/>
</dbReference>
<dbReference type="InterPro" id="IPR015421">
    <property type="entry name" value="PyrdxlP-dep_Trfase_major"/>
</dbReference>
<proteinExistence type="inferred from homology"/>
<dbReference type="Proteomes" id="UP000051124">
    <property type="component" value="Unassembled WGS sequence"/>
</dbReference>
<dbReference type="InterPro" id="IPR015424">
    <property type="entry name" value="PyrdxlP-dep_Trfase"/>
</dbReference>
<gene>
    <name evidence="8" type="ORF">AMJ40_00355</name>
</gene>
<evidence type="ECO:0000313" key="8">
    <source>
        <dbReference type="EMBL" id="KPJ51293.1"/>
    </source>
</evidence>
<dbReference type="Pfam" id="PF00155">
    <property type="entry name" value="Aminotran_1_2"/>
    <property type="match status" value="1"/>
</dbReference>
<evidence type="ECO:0000256" key="5">
    <source>
        <dbReference type="ARBA" id="ARBA00022898"/>
    </source>
</evidence>
<evidence type="ECO:0000256" key="1">
    <source>
        <dbReference type="ARBA" id="ARBA00001933"/>
    </source>
</evidence>
<dbReference type="EMBL" id="LIZT01000003">
    <property type="protein sequence ID" value="KPJ51293.1"/>
    <property type="molecule type" value="Genomic_DNA"/>
</dbReference>
<organism evidence="8 9">
    <name type="scientific">candidate division TA06 bacterium DG_26</name>
    <dbReference type="NCBI Taxonomy" id="1703771"/>
    <lineage>
        <taxon>Bacteria</taxon>
        <taxon>Bacteria division TA06</taxon>
    </lineage>
</organism>
<dbReference type="InterPro" id="IPR004839">
    <property type="entry name" value="Aminotransferase_I/II_large"/>
</dbReference>
<name>A0A0S7WMA1_UNCT6</name>
<dbReference type="AlphaFoldDB" id="A0A0S7WMA1"/>
<reference evidence="8 9" key="1">
    <citation type="journal article" date="2015" name="Microbiome">
        <title>Genomic resolution of linkages in carbon, nitrogen, and sulfur cycling among widespread estuary sediment bacteria.</title>
        <authorList>
            <person name="Baker B.J."/>
            <person name="Lazar C.S."/>
            <person name="Teske A.P."/>
            <person name="Dick G.J."/>
        </authorList>
    </citation>
    <scope>NUCLEOTIDE SEQUENCE [LARGE SCALE GENOMIC DNA]</scope>
    <source>
        <strain evidence="8">DG_26</strain>
    </source>
</reference>